<feature type="compositionally biased region" description="Pro residues" evidence="1">
    <location>
        <begin position="1118"/>
        <end position="1129"/>
    </location>
</feature>
<feature type="compositionally biased region" description="Polar residues" evidence="1">
    <location>
        <begin position="355"/>
        <end position="379"/>
    </location>
</feature>
<dbReference type="PANTHER" id="PTHR11977:SF133">
    <property type="entry name" value="DUF4045 DOMAIN-CONTAINING PROTEIN"/>
    <property type="match status" value="1"/>
</dbReference>
<reference evidence="5 6" key="1">
    <citation type="submission" date="2016-12" db="EMBL/GenBank/DDBJ databases">
        <title>The genomes of Aspergillus section Nigri reveals drivers in fungal speciation.</title>
        <authorList>
            <consortium name="DOE Joint Genome Institute"/>
            <person name="Vesth T.C."/>
            <person name="Nybo J."/>
            <person name="Theobald S."/>
            <person name="Brandl J."/>
            <person name="Frisvad J.C."/>
            <person name="Nielsen K.F."/>
            <person name="Lyhne E.K."/>
            <person name="Kogle M.E."/>
            <person name="Kuo A."/>
            <person name="Riley R."/>
            <person name="Clum A."/>
            <person name="Nolan M."/>
            <person name="Lipzen A."/>
            <person name="Salamov A."/>
            <person name="Henrissat B."/>
            <person name="Wiebenga A."/>
            <person name="De Vries R.P."/>
            <person name="Grigoriev I.V."/>
            <person name="Mortensen U.H."/>
            <person name="Andersen M.R."/>
            <person name="Baker S.E."/>
        </authorList>
    </citation>
    <scope>NUCLEOTIDE SEQUENCE [LARGE SCALE GENOMIC DNA]</scope>
    <source>
        <strain evidence="5 6">CBS 115572</strain>
    </source>
</reference>
<feature type="compositionally biased region" description="Basic and acidic residues" evidence="1">
    <location>
        <begin position="247"/>
        <end position="262"/>
    </location>
</feature>
<feature type="compositionally biased region" description="Basic and acidic residues" evidence="1">
    <location>
        <begin position="217"/>
        <end position="238"/>
    </location>
</feature>
<dbReference type="Pfam" id="PF25480">
    <property type="entry name" value="DUF7904"/>
    <property type="match status" value="1"/>
</dbReference>
<feature type="compositionally biased region" description="Polar residues" evidence="1">
    <location>
        <begin position="281"/>
        <end position="302"/>
    </location>
</feature>
<feature type="compositionally biased region" description="Polar residues" evidence="1">
    <location>
        <begin position="989"/>
        <end position="1001"/>
    </location>
</feature>
<dbReference type="Pfam" id="PF00626">
    <property type="entry name" value="Gelsolin"/>
    <property type="match status" value="1"/>
</dbReference>
<feature type="domain" description="DUF7904" evidence="4">
    <location>
        <begin position="1267"/>
        <end position="1365"/>
    </location>
</feature>
<feature type="compositionally biased region" description="Polar residues" evidence="1">
    <location>
        <begin position="466"/>
        <end position="491"/>
    </location>
</feature>
<feature type="compositionally biased region" description="Polar residues" evidence="1">
    <location>
        <begin position="820"/>
        <end position="831"/>
    </location>
</feature>
<comment type="caution">
    <text evidence="5">The sequence shown here is derived from an EMBL/GenBank/DDBJ whole genome shotgun (WGS) entry which is preliminary data.</text>
</comment>
<dbReference type="Pfam" id="PF13254">
    <property type="entry name" value="DUF4045"/>
    <property type="match status" value="1"/>
</dbReference>
<dbReference type="GO" id="GO:0051014">
    <property type="term" value="P:actin filament severing"/>
    <property type="evidence" value="ECO:0007669"/>
    <property type="project" value="TreeGrafter"/>
</dbReference>
<dbReference type="GO" id="GO:0005546">
    <property type="term" value="F:phosphatidylinositol-4,5-bisphosphate binding"/>
    <property type="evidence" value="ECO:0007669"/>
    <property type="project" value="TreeGrafter"/>
</dbReference>
<protein>
    <recommendedName>
        <fullName evidence="7">DUF4045 domain-containing protein</fullName>
    </recommendedName>
</protein>
<feature type="domain" description="Gelsolin-like" evidence="2">
    <location>
        <begin position="1515"/>
        <end position="1567"/>
    </location>
</feature>
<dbReference type="PANTHER" id="PTHR11977">
    <property type="entry name" value="VILLIN"/>
    <property type="match status" value="1"/>
</dbReference>
<feature type="compositionally biased region" description="Basic and acidic residues" evidence="1">
    <location>
        <begin position="741"/>
        <end position="757"/>
    </location>
</feature>
<dbReference type="InterPro" id="IPR057226">
    <property type="entry name" value="DUF7904"/>
</dbReference>
<dbReference type="InterPro" id="IPR007123">
    <property type="entry name" value="Gelsolin-like_dom"/>
</dbReference>
<feature type="region of interest" description="Disordered" evidence="1">
    <location>
        <begin position="708"/>
        <end position="774"/>
    </location>
</feature>
<keyword evidence="6" id="KW-1185">Reference proteome</keyword>
<evidence type="ECO:0000259" key="2">
    <source>
        <dbReference type="Pfam" id="PF00626"/>
    </source>
</evidence>
<dbReference type="GeneID" id="37110238"/>
<dbReference type="GO" id="GO:0008154">
    <property type="term" value="P:actin polymerization or depolymerization"/>
    <property type="evidence" value="ECO:0007669"/>
    <property type="project" value="TreeGrafter"/>
</dbReference>
<feature type="compositionally biased region" description="Low complexity" evidence="1">
    <location>
        <begin position="187"/>
        <end position="197"/>
    </location>
</feature>
<evidence type="ECO:0000256" key="1">
    <source>
        <dbReference type="SAM" id="MobiDB-lite"/>
    </source>
</evidence>
<feature type="compositionally biased region" description="Polar residues" evidence="1">
    <location>
        <begin position="561"/>
        <end position="582"/>
    </location>
</feature>
<dbReference type="Proteomes" id="UP000246702">
    <property type="component" value="Unassembled WGS sequence"/>
</dbReference>
<sequence>MTFTTDTDGTEDVNDFLLRIRELGEKRDKEDEERTKKLEEEILQGRKERQARRAERARSISPTKDSPILDSARLSMSSFSLRSIDPPEHLEPTTHTPVHDTSSRPDSIRDDASITTDGGRRGSTLTANDGETGTRPFSPLRSRAGTLSWQQRPASRDSNRAFFSTSPSREGRFRGMSITSNDEHGASRSPFASSPSFKDVPWSRHAEGGSASPTRTKQLEGDDSQHPLHSDTHIKESETDLENTTEPAKETEHQEIVEERSRSPSRASSTFADSSLGHRYSSISSVSTATGLGSPLPLTSAQKLEPRKAEEEDEDHLTSPPSPRRLSPERSTSPTKGLGGFVQSAMMKRSDSVSKRWSAQLPSGLSRGNSFASNRNSYAAPSGGDVFSTAPSYRLSRDSSSLSPSRPTSSPRPGSSHRPDSSHRPSSSHSEATVVHPKDSERPATPPVPGSNTTLSDEGARRPSLSLHTRSTSTVERSADSGSLPPTSPLVSRTMDPKRWSPTKATWLESALNRDESPRHKRQPSQQTPWAKDRQSKGSVDLGRTASFKEVTPVGLMRTTGPGTHSKTSSITGIPDLFSNQDAGKAKEGELETIQQTVNPKDSDSPPAEKIAEAVASRESSPTKTEAEPENKEDDVAKDKRIPSTLNPITKTTIDAPLPSPRDPLLNRPKPLSPVIDFRANLRRREVVKDESPKAEPEFKNIFGRLKKAESSSYVPPDQLRDNILKGKASLNSSSGPKKSQKVDELKDSILKQKEAIKAGGGSLRRNTAGENDAPMKFIPEAIAMRNNLTKSSSIKSNLSAADTSSPLSPLSPKEPDTPKTANSPQLSSPLFSAGERIEEPPNSPVVPEPQKPDVDEKQTEIAESELPKVVREDEQKNTDEGNVNTEEEPNGEGINPVRSLSPGDTMQATSAPVVTESPAAKSKLAGRLNPALAGLLSRGPPAPMDGSMKAPSTNGAEGSSLEVEESQAAALTHLTKGRARGPKRRLPQGTTPEGTNSLFDESNFVPESPPTPFDAQRPESIPVGVSSGWPLPDTQIKPNVEPQSSPSQHDSPVASKPTEFKRSMHRLIERETVQKPDDVSSNPPTASVQAASHRSSPSWENASAYFKSLRSSFSTKPPLPPKMAPLPSTPMSNQTRSSPIHFSSPSPSPLRGSFRENPSHAPPTQQRTASSFFSTIGSRSSSPRDKALPSPPVPPKGSRASVDRFSVDRFSSKSSKSLVPQADESWVAISGFFKTFPKSSDRVNIDTQLMLADRSDNTKIRTLKRQLWEITGDGKKQDLPVNQEYILYEGSMYLCVHLFEADGTVRSEVHLWCGDDVPDAAVDDAQSFSRRVAKDNGSKLGIIKQGKEPARFIQALGGILITRRGSSSRSSSSAIFMLCGRKHLGQMVFDEVNFSPSSLCSGYPFVISAVFGKLFLWKGKGSSAEEIGAARLIGMDLGLTGEFEEVAEGEEPESFFEDFPQYERKTSDASTNYWPLKPNHGRYRSRLFRIDHGLGQRSGFWMRSPSPVIRPNDTVQEVEPFCQKDITPKGIYVLDTFFEIYVIVGEQASNRPAEFATAVVLAHEYGILAASLQDRPFIPKSFVSIGGIPESCSSAFRKWSPHSPSQRPPQVFPLNAAIEAIRSS</sequence>
<feature type="compositionally biased region" description="Polar residues" evidence="1">
    <location>
        <begin position="644"/>
        <end position="653"/>
    </location>
</feature>
<feature type="compositionally biased region" description="Basic and acidic residues" evidence="1">
    <location>
        <begin position="625"/>
        <end position="642"/>
    </location>
</feature>
<dbReference type="GO" id="GO:0051016">
    <property type="term" value="P:barbed-end actin filament capping"/>
    <property type="evidence" value="ECO:0007669"/>
    <property type="project" value="TreeGrafter"/>
</dbReference>
<dbReference type="SUPFAM" id="SSF55753">
    <property type="entry name" value="Actin depolymerizing proteins"/>
    <property type="match status" value="3"/>
</dbReference>
<name>A0A317WRS2_9EURO</name>
<feature type="compositionally biased region" description="Basic and acidic residues" evidence="1">
    <location>
        <begin position="1059"/>
        <end position="1079"/>
    </location>
</feature>
<dbReference type="STRING" id="1450535.A0A317WRS2"/>
<organism evidence="5 6">
    <name type="scientific">Aspergillus sclerotioniger CBS 115572</name>
    <dbReference type="NCBI Taxonomy" id="1450535"/>
    <lineage>
        <taxon>Eukaryota</taxon>
        <taxon>Fungi</taxon>
        <taxon>Dikarya</taxon>
        <taxon>Ascomycota</taxon>
        <taxon>Pezizomycotina</taxon>
        <taxon>Eurotiomycetes</taxon>
        <taxon>Eurotiomycetidae</taxon>
        <taxon>Eurotiales</taxon>
        <taxon>Aspergillaceae</taxon>
        <taxon>Aspergillus</taxon>
        <taxon>Aspergillus subgen. Circumdati</taxon>
    </lineage>
</organism>
<dbReference type="RefSeq" id="XP_025468067.1">
    <property type="nucleotide sequence ID" value="XM_025608095.1"/>
</dbReference>
<dbReference type="InterPro" id="IPR007122">
    <property type="entry name" value="Villin/Gelsolin"/>
</dbReference>
<dbReference type="GO" id="GO:0015629">
    <property type="term" value="C:actin cytoskeleton"/>
    <property type="evidence" value="ECO:0007669"/>
    <property type="project" value="TreeGrafter"/>
</dbReference>
<dbReference type="OrthoDB" id="6375767at2759"/>
<feature type="region of interest" description="Disordered" evidence="1">
    <location>
        <begin position="794"/>
        <end position="1205"/>
    </location>
</feature>
<feature type="compositionally biased region" description="Basic and acidic residues" evidence="1">
    <location>
        <begin position="851"/>
        <end position="880"/>
    </location>
</feature>
<dbReference type="EMBL" id="MSFK01000012">
    <property type="protein sequence ID" value="PWY88705.1"/>
    <property type="molecule type" value="Genomic_DNA"/>
</dbReference>
<feature type="compositionally biased region" description="Low complexity" evidence="1">
    <location>
        <begin position="391"/>
        <end position="416"/>
    </location>
</feature>
<dbReference type="GO" id="GO:0005737">
    <property type="term" value="C:cytoplasm"/>
    <property type="evidence" value="ECO:0007669"/>
    <property type="project" value="TreeGrafter"/>
</dbReference>
<gene>
    <name evidence="5" type="ORF">BO94DRAFT_465025</name>
</gene>
<feature type="compositionally biased region" description="Polar residues" evidence="1">
    <location>
        <begin position="1042"/>
        <end position="1051"/>
    </location>
</feature>
<feature type="compositionally biased region" description="Polar residues" evidence="1">
    <location>
        <begin position="1080"/>
        <end position="1102"/>
    </location>
</feature>
<evidence type="ECO:0008006" key="7">
    <source>
        <dbReference type="Google" id="ProtNLM"/>
    </source>
</evidence>
<feature type="compositionally biased region" description="Polar residues" evidence="1">
    <location>
        <begin position="903"/>
        <end position="913"/>
    </location>
</feature>
<feature type="region of interest" description="Disordered" evidence="1">
    <location>
        <begin position="21"/>
        <end position="672"/>
    </location>
</feature>
<feature type="compositionally biased region" description="Polar residues" evidence="1">
    <location>
        <begin position="794"/>
        <end position="804"/>
    </location>
</feature>
<dbReference type="InterPro" id="IPR029006">
    <property type="entry name" value="ADF-H/Gelsolin-like_dom_sf"/>
</dbReference>
<dbReference type="SMART" id="SM00262">
    <property type="entry name" value="GEL"/>
    <property type="match status" value="2"/>
</dbReference>
<evidence type="ECO:0000259" key="3">
    <source>
        <dbReference type="Pfam" id="PF13254"/>
    </source>
</evidence>
<feature type="compositionally biased region" description="Low complexity" evidence="1">
    <location>
        <begin position="1130"/>
        <end position="1146"/>
    </location>
</feature>
<feature type="domain" description="DUF4045" evidence="3">
    <location>
        <begin position="11"/>
        <end position="756"/>
    </location>
</feature>
<dbReference type="GO" id="GO:0051015">
    <property type="term" value="F:actin filament binding"/>
    <property type="evidence" value="ECO:0007669"/>
    <property type="project" value="InterPro"/>
</dbReference>
<evidence type="ECO:0000259" key="4">
    <source>
        <dbReference type="Pfam" id="PF25480"/>
    </source>
</evidence>
<dbReference type="InterPro" id="IPR025118">
    <property type="entry name" value="DUF4045"/>
</dbReference>
<accession>A0A317WRS2</accession>
<dbReference type="Gene3D" id="3.40.20.10">
    <property type="entry name" value="Severin"/>
    <property type="match status" value="3"/>
</dbReference>
<feature type="compositionally biased region" description="Basic residues" evidence="1">
    <location>
        <begin position="976"/>
        <end position="987"/>
    </location>
</feature>
<feature type="compositionally biased region" description="Basic and acidic residues" evidence="1">
    <location>
        <begin position="85"/>
        <end position="112"/>
    </location>
</feature>
<feature type="compositionally biased region" description="Low complexity" evidence="1">
    <location>
        <begin position="1171"/>
        <end position="1182"/>
    </location>
</feature>
<evidence type="ECO:0000313" key="5">
    <source>
        <dbReference type="EMBL" id="PWY88705.1"/>
    </source>
</evidence>
<feature type="compositionally biased region" description="Basic and acidic residues" evidence="1">
    <location>
        <begin position="21"/>
        <end position="58"/>
    </location>
</feature>
<proteinExistence type="predicted"/>
<evidence type="ECO:0000313" key="6">
    <source>
        <dbReference type="Proteomes" id="UP000246702"/>
    </source>
</evidence>